<dbReference type="Pfam" id="PF04548">
    <property type="entry name" value="AIG1"/>
    <property type="match status" value="3"/>
</dbReference>
<dbReference type="AlphaFoldDB" id="A0AAV2M1G9"/>
<dbReference type="CDD" id="cd01852">
    <property type="entry name" value="AIG1"/>
    <property type="match status" value="1"/>
</dbReference>
<evidence type="ECO:0000256" key="1">
    <source>
        <dbReference type="ARBA" id="ARBA00008535"/>
    </source>
</evidence>
<proteinExistence type="inferred from homology"/>
<dbReference type="PANTHER" id="PTHR10903:SF170">
    <property type="entry name" value="GTPASE IMAP FAMILY MEMBER 7"/>
    <property type="match status" value="1"/>
</dbReference>
<feature type="region of interest" description="Disordered" evidence="5">
    <location>
        <begin position="1026"/>
        <end position="1045"/>
    </location>
</feature>
<keyword evidence="2" id="KW-0547">Nucleotide-binding</keyword>
<dbReference type="SUPFAM" id="SSF52540">
    <property type="entry name" value="P-loop containing nucleoside triphosphate hydrolases"/>
    <property type="match status" value="1"/>
</dbReference>
<accession>A0AAV2M1G9</accession>
<evidence type="ECO:0000259" key="6">
    <source>
        <dbReference type="PROSITE" id="PS51720"/>
    </source>
</evidence>
<dbReference type="GO" id="GO:0005525">
    <property type="term" value="F:GTP binding"/>
    <property type="evidence" value="ECO:0007669"/>
    <property type="project" value="UniProtKB-KW"/>
</dbReference>
<organism evidence="7 8">
    <name type="scientific">Knipowitschia caucasica</name>
    <name type="common">Caucasian dwarf goby</name>
    <name type="synonym">Pomatoschistus caucasicus</name>
    <dbReference type="NCBI Taxonomy" id="637954"/>
    <lineage>
        <taxon>Eukaryota</taxon>
        <taxon>Metazoa</taxon>
        <taxon>Chordata</taxon>
        <taxon>Craniata</taxon>
        <taxon>Vertebrata</taxon>
        <taxon>Euteleostomi</taxon>
        <taxon>Actinopterygii</taxon>
        <taxon>Neopterygii</taxon>
        <taxon>Teleostei</taxon>
        <taxon>Neoteleostei</taxon>
        <taxon>Acanthomorphata</taxon>
        <taxon>Gobiaria</taxon>
        <taxon>Gobiiformes</taxon>
        <taxon>Gobioidei</taxon>
        <taxon>Gobiidae</taxon>
        <taxon>Gobiinae</taxon>
        <taxon>Knipowitschia</taxon>
    </lineage>
</organism>
<evidence type="ECO:0000256" key="4">
    <source>
        <dbReference type="SAM" id="Coils"/>
    </source>
</evidence>
<evidence type="ECO:0000313" key="8">
    <source>
        <dbReference type="Proteomes" id="UP001497482"/>
    </source>
</evidence>
<sequence>MEVKQEVMEVKLEVMEVKQEVMKVKQEVMEEKQEVMEVKQEVMEVKQEVKKEVMKVKQELMEVKQEVMEVMEVKQEIMEVKQEVMEVMEVKQEVMEVKQEVMEVKQEVMEVKQAVMEVKKEVMEVKQELMEVKQEVMEVMEVKQEIMEVKQEVMEVKQEVMEVKQEVMEVKQEGMELMEVKQEVIEEKQEVMEVKQEVMKVKQEVMEVKQEVMEVKLEVKQEVMEVKQEVMKVMEVKQKVMEVKQEMMEVKQEVMEVKQEVKQEVMEVKQEVMEVMKVMEVKQKVMEVKQEMMEVKQEVMEVKQEVKQEVMEVMEVKQEVMEVKQEVMEDQEAGASGPDQSLKLWMKMADLTEKQKIPQEEEKLTQALQDLKLKPDSLESVKLTSLSVQEDGSRASPMKRSDSCLFLPPDMSELSVVLLGNSSSLKITAGDLLLGETKFSLETLNDCEKHSGTFKDKPVNVISTPEQLLTTTSEPEQMIQEIKDQSCPGPHVFLMVLKPEDFSEEKKTRLESILESLSEEAFQRSLVLMFTEELSSAKKYMKVPHVKDLIIRCRYRYMWMEHTSFDLSHPDLEFRRKELFSRISDLLKKNPADGLDPECSEGDTDVTEQKVSVNLVLFGSSALKTSAAEFIGRREDLCATISPEPCEEHQGVRVRGSGLCLLELPSLSGKPLETMMEQCLHCLSLCGPQGVHAFILVLPQGPLTDEDKEELWRLQDTLSPKVLPYTMVLFTGDSDLTAPEKVLFDQGDIPALTVDLKNQEQVSELLQSVDTLMKKNQPHGFTTETLVRGQSEIIRDQKGEREKRPETGEGECLRITLIGKTGTGKSSSGNTILGEDRFLTKPSPAAVTKVCQKEETTVDGRRVVVVDTPGLFDENLSHSEVDVERLRCVSLLAPGPHVFLLVLKLDRFTEEDIKTVELIKQEFGEGVGKFMIILFTHGDKLERSNTSIQEFIKETIEPFKQLLGQCGGRYHVFNNYKIKNRDQVKELLNTIDLMVKENNGECYTSDMLLQAEANTKRQMMREKEELREKMEREKEELREKMEREKEGLMEKVEKMKELREKMEREKEELRETLEREKEELMEKVEKMKELM</sequence>
<dbReference type="Gene3D" id="3.40.50.300">
    <property type="entry name" value="P-loop containing nucleotide triphosphate hydrolases"/>
    <property type="match status" value="3"/>
</dbReference>
<evidence type="ECO:0000313" key="7">
    <source>
        <dbReference type="EMBL" id="CAL1607143.1"/>
    </source>
</evidence>
<keyword evidence="4" id="KW-0175">Coiled coil</keyword>
<gene>
    <name evidence="7" type="ORF">KC01_LOCUS34212</name>
</gene>
<name>A0AAV2M1G9_KNICA</name>
<feature type="coiled-coil region" evidence="4">
    <location>
        <begin position="7"/>
        <end position="333"/>
    </location>
</feature>
<dbReference type="InterPro" id="IPR045058">
    <property type="entry name" value="GIMA/IAN/Toc"/>
</dbReference>
<dbReference type="InterPro" id="IPR027417">
    <property type="entry name" value="P-loop_NTPase"/>
</dbReference>
<dbReference type="PROSITE" id="PS51720">
    <property type="entry name" value="G_AIG1"/>
    <property type="match status" value="1"/>
</dbReference>
<keyword evidence="8" id="KW-1185">Reference proteome</keyword>
<dbReference type="EMBL" id="OZ035827">
    <property type="protein sequence ID" value="CAL1607143.1"/>
    <property type="molecule type" value="Genomic_DNA"/>
</dbReference>
<protein>
    <recommendedName>
        <fullName evidence="6">AIG1-type G domain-containing protein</fullName>
    </recommendedName>
</protein>
<evidence type="ECO:0000256" key="3">
    <source>
        <dbReference type="ARBA" id="ARBA00023134"/>
    </source>
</evidence>
<reference evidence="7 8" key="1">
    <citation type="submission" date="2024-04" db="EMBL/GenBank/DDBJ databases">
        <authorList>
            <person name="Waldvogel A.-M."/>
            <person name="Schoenle A."/>
        </authorList>
    </citation>
    <scope>NUCLEOTIDE SEQUENCE [LARGE SCALE GENOMIC DNA]</scope>
</reference>
<feature type="domain" description="AIG1-type G" evidence="6">
    <location>
        <begin position="810"/>
        <end position="1012"/>
    </location>
</feature>
<evidence type="ECO:0000256" key="2">
    <source>
        <dbReference type="ARBA" id="ARBA00022741"/>
    </source>
</evidence>
<dbReference type="Proteomes" id="UP001497482">
    <property type="component" value="Chromosome 5"/>
</dbReference>
<dbReference type="PANTHER" id="PTHR10903">
    <property type="entry name" value="GTPASE, IMAP FAMILY MEMBER-RELATED"/>
    <property type="match status" value="1"/>
</dbReference>
<dbReference type="InterPro" id="IPR006703">
    <property type="entry name" value="G_AIG1"/>
</dbReference>
<evidence type="ECO:0000256" key="5">
    <source>
        <dbReference type="SAM" id="MobiDB-lite"/>
    </source>
</evidence>
<comment type="similarity">
    <text evidence="1">Belongs to the TRAFAC class TrmE-Era-EngA-EngB-Septin-like GTPase superfamily. AIG1/Toc34/Toc159-like paraseptin GTPase family. IAN subfamily.</text>
</comment>
<dbReference type="FunFam" id="3.40.50.300:FF:000366">
    <property type="entry name" value="GTPase, IMAP family member 2"/>
    <property type="match status" value="1"/>
</dbReference>
<keyword evidence="3" id="KW-0342">GTP-binding</keyword>